<dbReference type="EMBL" id="CP040812">
    <property type="protein sequence ID" value="QCY68613.1"/>
    <property type="molecule type" value="Genomic_DNA"/>
</dbReference>
<protein>
    <submittedName>
        <fullName evidence="1">Uncharacterized protein</fullName>
    </submittedName>
</protein>
<proteinExistence type="predicted"/>
<dbReference type="AlphaFoldDB" id="A0A5B7X1Y4"/>
<name>A0A5B7X1Y4_9FLAO</name>
<dbReference type="KEGG" id="afla:FHG64_03950"/>
<dbReference type="RefSeq" id="WP_139065199.1">
    <property type="nucleotide sequence ID" value="NZ_CP040812.1"/>
</dbReference>
<gene>
    <name evidence="1" type="ORF">FHG64_03950</name>
</gene>
<sequence>MKKVLFFPLIAMLLIGCSVDNEELDFEPQQILEKNAVFEVEGCETQSLDFNDSGEIYITNDDTNLYITISAQPGNSLSKARLQLGNTLQDFPLVGQGNLPPGQMEHQEDFSPGVDSHTFIFPLSSYEECFYIAANAIFSNGTNSSSLWAGDLQGPKGNWSYFEYCVQSCDPACEGVSAGSNNSTTITESQAAAIPSWDEVRKMYVSLLDPGVPTNGTFDPSIWNMIYDWQERRTGEFTLKYTITVGDCTDSVFLTVNVVPDPE</sequence>
<dbReference type="OrthoDB" id="1433361at2"/>
<organism evidence="1 2">
    <name type="scientific">Antarcticibacterium flavum</name>
    <dbReference type="NCBI Taxonomy" id="2058175"/>
    <lineage>
        <taxon>Bacteria</taxon>
        <taxon>Pseudomonadati</taxon>
        <taxon>Bacteroidota</taxon>
        <taxon>Flavobacteriia</taxon>
        <taxon>Flavobacteriales</taxon>
        <taxon>Flavobacteriaceae</taxon>
        <taxon>Antarcticibacterium</taxon>
    </lineage>
</organism>
<reference evidence="1 2" key="1">
    <citation type="submission" date="2019-06" db="EMBL/GenBank/DDBJ databases">
        <title>Complete genome sequence of Antarcticibacterium flavum KCTC 52984T from an Antarctic marine sediment.</title>
        <authorList>
            <person name="Lee Y.M."/>
            <person name="Shin S.C."/>
        </authorList>
    </citation>
    <scope>NUCLEOTIDE SEQUENCE [LARGE SCALE GENOMIC DNA]</scope>
    <source>
        <strain evidence="1 2">KCTC 52984</strain>
    </source>
</reference>
<dbReference type="PROSITE" id="PS51257">
    <property type="entry name" value="PROKAR_LIPOPROTEIN"/>
    <property type="match status" value="1"/>
</dbReference>
<keyword evidence="2" id="KW-1185">Reference proteome</keyword>
<evidence type="ECO:0000313" key="1">
    <source>
        <dbReference type="EMBL" id="QCY68613.1"/>
    </source>
</evidence>
<dbReference type="Proteomes" id="UP000309016">
    <property type="component" value="Chromosome"/>
</dbReference>
<evidence type="ECO:0000313" key="2">
    <source>
        <dbReference type="Proteomes" id="UP000309016"/>
    </source>
</evidence>
<accession>A0A5B7X1Y4</accession>